<protein>
    <submittedName>
        <fullName evidence="2">Uncharacterized protein</fullName>
    </submittedName>
</protein>
<gene>
    <name evidence="2" type="ORF">HPG69_011938</name>
</gene>
<evidence type="ECO:0000313" key="2">
    <source>
        <dbReference type="EMBL" id="KAF5913907.1"/>
    </source>
</evidence>
<feature type="non-terminal residue" evidence="2">
    <location>
        <position position="1"/>
    </location>
</feature>
<feature type="compositionally biased region" description="Low complexity" evidence="1">
    <location>
        <begin position="1"/>
        <end position="19"/>
    </location>
</feature>
<evidence type="ECO:0000256" key="1">
    <source>
        <dbReference type="SAM" id="MobiDB-lite"/>
    </source>
</evidence>
<accession>A0A7J7EDY6</accession>
<feature type="region of interest" description="Disordered" evidence="1">
    <location>
        <begin position="1"/>
        <end position="20"/>
    </location>
</feature>
<proteinExistence type="predicted"/>
<evidence type="ECO:0000313" key="3">
    <source>
        <dbReference type="Proteomes" id="UP000551758"/>
    </source>
</evidence>
<dbReference type="Proteomes" id="UP000551758">
    <property type="component" value="Unassembled WGS sequence"/>
</dbReference>
<keyword evidence="3" id="KW-1185">Reference proteome</keyword>
<organism evidence="2 3">
    <name type="scientific">Diceros bicornis minor</name>
    <name type="common">South-central black rhinoceros</name>
    <dbReference type="NCBI Taxonomy" id="77932"/>
    <lineage>
        <taxon>Eukaryota</taxon>
        <taxon>Metazoa</taxon>
        <taxon>Chordata</taxon>
        <taxon>Craniata</taxon>
        <taxon>Vertebrata</taxon>
        <taxon>Euteleostomi</taxon>
        <taxon>Mammalia</taxon>
        <taxon>Eutheria</taxon>
        <taxon>Laurasiatheria</taxon>
        <taxon>Perissodactyla</taxon>
        <taxon>Rhinocerotidae</taxon>
        <taxon>Diceros</taxon>
    </lineage>
</organism>
<sequence>FVFLHSSMSSKPSQPSGSSFGVTATGVGYPNGFDGFQMKETSKEWLLDSKFCWSEVIQPVMQCLEMQQSRLCPEPVLVPPMPNGQQLTVWLCALFENRDKLRPKDSVNWFETQGWNTTLHKIGFDPINHDNERLWGVIIRDDIHMEGYTDVLSM</sequence>
<reference evidence="2 3" key="1">
    <citation type="journal article" date="2020" name="Mol. Biol. Evol.">
        <title>Interspecific Gene Flow and the Evolution of Specialization in Black and White Rhinoceros.</title>
        <authorList>
            <person name="Moodley Y."/>
            <person name="Westbury M.V."/>
            <person name="Russo I.M."/>
            <person name="Gopalakrishnan S."/>
            <person name="Rakotoarivelo A."/>
            <person name="Olsen R.A."/>
            <person name="Prost S."/>
            <person name="Tunstall T."/>
            <person name="Ryder O.A."/>
            <person name="Dalen L."/>
            <person name="Bruford M.W."/>
        </authorList>
    </citation>
    <scope>NUCLEOTIDE SEQUENCE [LARGE SCALE GENOMIC DNA]</scope>
    <source>
        <strain evidence="2">SBR-YM</strain>
        <tissue evidence="2">Skin</tissue>
    </source>
</reference>
<dbReference type="EMBL" id="JACDTQ010003516">
    <property type="protein sequence ID" value="KAF5913907.1"/>
    <property type="molecule type" value="Genomic_DNA"/>
</dbReference>
<name>A0A7J7EDY6_DICBM</name>
<comment type="caution">
    <text evidence="2">The sequence shown here is derived from an EMBL/GenBank/DDBJ whole genome shotgun (WGS) entry which is preliminary data.</text>
</comment>
<dbReference type="AlphaFoldDB" id="A0A7J7EDY6"/>